<proteinExistence type="predicted"/>
<dbReference type="AlphaFoldDB" id="A0A7G1NA18"/>
<evidence type="ECO:0000313" key="3">
    <source>
        <dbReference type="Proteomes" id="UP000516373"/>
    </source>
</evidence>
<evidence type="ECO:0000256" key="1">
    <source>
        <dbReference type="SAM" id="MobiDB-lite"/>
    </source>
</evidence>
<dbReference type="KEGG" id="stui:GCM10017668_03730"/>
<sequence>MGIIRNKARMNVFMLLANQLAYTNTAHGSRPGQFPDPFRTRGAGSYPLRVPGVRGGPGHPLGRGRPDPSSTHATPHTRKR</sequence>
<protein>
    <submittedName>
        <fullName evidence="2">Uncharacterized protein</fullName>
    </submittedName>
</protein>
<feature type="region of interest" description="Disordered" evidence="1">
    <location>
        <begin position="26"/>
        <end position="80"/>
    </location>
</feature>
<reference evidence="2 3" key="1">
    <citation type="journal article" date="2014" name="Int. J. Syst. Evol. Microbiol.">
        <title>Complete genome sequence of Corynebacterium casei LMG S-19264T (=DSM 44701T), isolated from a smear-ripened cheese.</title>
        <authorList>
            <consortium name="US DOE Joint Genome Institute (JGI-PGF)"/>
            <person name="Walter F."/>
            <person name="Albersmeier A."/>
            <person name="Kalinowski J."/>
            <person name="Ruckert C."/>
        </authorList>
    </citation>
    <scope>NUCLEOTIDE SEQUENCE [LARGE SCALE GENOMIC DNA]</scope>
    <source>
        <strain evidence="2 3">JCM 4255</strain>
    </source>
</reference>
<dbReference type="Proteomes" id="UP000516373">
    <property type="component" value="Chromosome"/>
</dbReference>
<organism evidence="2 3">
    <name type="scientific">Streptomyces tuirus</name>
    <dbReference type="NCBI Taxonomy" id="68278"/>
    <lineage>
        <taxon>Bacteria</taxon>
        <taxon>Bacillati</taxon>
        <taxon>Actinomycetota</taxon>
        <taxon>Actinomycetes</taxon>
        <taxon>Kitasatosporales</taxon>
        <taxon>Streptomycetaceae</taxon>
        <taxon>Streptomyces</taxon>
    </lineage>
</organism>
<dbReference type="EMBL" id="AP023439">
    <property type="protein sequence ID" value="BCL18530.1"/>
    <property type="molecule type" value="Genomic_DNA"/>
</dbReference>
<gene>
    <name evidence="2" type="ORF">GCM10017668_03730</name>
</gene>
<accession>A0A7G1NA18</accession>
<name>A0A7G1NA18_9ACTN</name>
<evidence type="ECO:0000313" key="2">
    <source>
        <dbReference type="EMBL" id="BCL18530.1"/>
    </source>
</evidence>